<name>A0AAV4XKV3_CAEEX</name>
<evidence type="ECO:0000256" key="7">
    <source>
        <dbReference type="ARBA" id="ARBA00023136"/>
    </source>
</evidence>
<evidence type="ECO:0000313" key="12">
    <source>
        <dbReference type="EMBL" id="GIY94444.1"/>
    </source>
</evidence>
<keyword evidence="3" id="KW-1003">Cell membrane</keyword>
<evidence type="ECO:0000313" key="13">
    <source>
        <dbReference type="Proteomes" id="UP001054945"/>
    </source>
</evidence>
<protein>
    <submittedName>
        <fullName evidence="12">Gonadotropin-releasing hormone II receptor</fullName>
    </submittedName>
</protein>
<comment type="subcellular location">
    <subcellularLocation>
        <location evidence="1">Cell membrane</location>
        <topology evidence="1">Multi-pass membrane protein</topology>
    </subcellularLocation>
</comment>
<dbReference type="GO" id="GO:0008528">
    <property type="term" value="F:G protein-coupled peptide receptor activity"/>
    <property type="evidence" value="ECO:0007669"/>
    <property type="project" value="TreeGrafter"/>
</dbReference>
<dbReference type="EMBL" id="BPLR01017784">
    <property type="protein sequence ID" value="GIY94444.1"/>
    <property type="molecule type" value="Genomic_DNA"/>
</dbReference>
<keyword evidence="9" id="KW-0807">Transducer</keyword>
<evidence type="ECO:0000256" key="5">
    <source>
        <dbReference type="ARBA" id="ARBA00022989"/>
    </source>
</evidence>
<keyword evidence="7 10" id="KW-0472">Membrane</keyword>
<comment type="similarity">
    <text evidence="2">Belongs to the G-protein coupled receptor 1 family.</text>
</comment>
<proteinExistence type="inferred from homology"/>
<organism evidence="12 13">
    <name type="scientific">Caerostris extrusa</name>
    <name type="common">Bark spider</name>
    <name type="synonym">Caerostris bankana</name>
    <dbReference type="NCBI Taxonomy" id="172846"/>
    <lineage>
        <taxon>Eukaryota</taxon>
        <taxon>Metazoa</taxon>
        <taxon>Ecdysozoa</taxon>
        <taxon>Arthropoda</taxon>
        <taxon>Chelicerata</taxon>
        <taxon>Arachnida</taxon>
        <taxon>Araneae</taxon>
        <taxon>Araneomorphae</taxon>
        <taxon>Entelegynae</taxon>
        <taxon>Araneoidea</taxon>
        <taxon>Araneidae</taxon>
        <taxon>Caerostris</taxon>
    </lineage>
</organism>
<evidence type="ECO:0000256" key="6">
    <source>
        <dbReference type="ARBA" id="ARBA00023040"/>
    </source>
</evidence>
<dbReference type="GO" id="GO:0007218">
    <property type="term" value="P:neuropeptide signaling pathway"/>
    <property type="evidence" value="ECO:0007669"/>
    <property type="project" value="TreeGrafter"/>
</dbReference>
<keyword evidence="13" id="KW-1185">Reference proteome</keyword>
<evidence type="ECO:0000256" key="8">
    <source>
        <dbReference type="ARBA" id="ARBA00023170"/>
    </source>
</evidence>
<dbReference type="GO" id="GO:0005886">
    <property type="term" value="C:plasma membrane"/>
    <property type="evidence" value="ECO:0007669"/>
    <property type="project" value="UniProtKB-SubCell"/>
</dbReference>
<feature type="transmembrane region" description="Helical" evidence="10">
    <location>
        <begin position="69"/>
        <end position="88"/>
    </location>
</feature>
<evidence type="ECO:0000256" key="10">
    <source>
        <dbReference type="SAM" id="Phobius"/>
    </source>
</evidence>
<dbReference type="PANTHER" id="PTHR24230">
    <property type="entry name" value="G-PROTEIN COUPLED RECEPTOR"/>
    <property type="match status" value="1"/>
</dbReference>
<keyword evidence="5 10" id="KW-1133">Transmembrane helix</keyword>
<dbReference type="Gene3D" id="1.20.1070.10">
    <property type="entry name" value="Rhodopsin 7-helix transmembrane proteins"/>
    <property type="match status" value="1"/>
</dbReference>
<dbReference type="InterPro" id="IPR000276">
    <property type="entry name" value="GPCR_Rhodpsn"/>
</dbReference>
<evidence type="ECO:0000256" key="4">
    <source>
        <dbReference type="ARBA" id="ARBA00022692"/>
    </source>
</evidence>
<sequence>MIFVTIPLEMFWKINVQWKAGNAACKIMFYMRTFGPYLSSTLVACISLDKYFAIVYPMKFINARRRSKIMLGAAWVISIICSIPQSIIHHVEHHPEFSQFMQCVNHNFFPTPYHELAYDMFLLNNRLRSPFVHHSIL</sequence>
<reference evidence="12 13" key="1">
    <citation type="submission" date="2021-06" db="EMBL/GenBank/DDBJ databases">
        <title>Caerostris extrusa draft genome.</title>
        <authorList>
            <person name="Kono N."/>
            <person name="Arakawa K."/>
        </authorList>
    </citation>
    <scope>NUCLEOTIDE SEQUENCE [LARGE SCALE GENOMIC DNA]</scope>
</reference>
<keyword evidence="6" id="KW-0297">G-protein coupled receptor</keyword>
<dbReference type="SUPFAM" id="SSF81321">
    <property type="entry name" value="Family A G protein-coupled receptor-like"/>
    <property type="match status" value="1"/>
</dbReference>
<dbReference type="PANTHER" id="PTHR24230:SF163">
    <property type="entry name" value="CORAZONIN RECEPTOR, ISOFORM B"/>
    <property type="match status" value="1"/>
</dbReference>
<dbReference type="AlphaFoldDB" id="A0AAV4XKV3"/>
<evidence type="ECO:0000259" key="11">
    <source>
        <dbReference type="PROSITE" id="PS50262"/>
    </source>
</evidence>
<accession>A0AAV4XKV3</accession>
<feature type="domain" description="G-protein coupled receptors family 1 profile" evidence="11">
    <location>
        <begin position="1"/>
        <end position="137"/>
    </location>
</feature>
<feature type="transmembrane region" description="Helical" evidence="10">
    <location>
        <begin position="37"/>
        <end position="57"/>
    </location>
</feature>
<dbReference type="Proteomes" id="UP001054945">
    <property type="component" value="Unassembled WGS sequence"/>
</dbReference>
<keyword evidence="8 12" id="KW-0675">Receptor</keyword>
<keyword evidence="4 10" id="KW-0812">Transmembrane</keyword>
<comment type="caution">
    <text evidence="12">The sequence shown here is derived from an EMBL/GenBank/DDBJ whole genome shotgun (WGS) entry which is preliminary data.</text>
</comment>
<evidence type="ECO:0000256" key="2">
    <source>
        <dbReference type="ARBA" id="ARBA00010663"/>
    </source>
</evidence>
<dbReference type="Pfam" id="PF00001">
    <property type="entry name" value="7tm_1"/>
    <property type="match status" value="1"/>
</dbReference>
<evidence type="ECO:0000256" key="1">
    <source>
        <dbReference type="ARBA" id="ARBA00004651"/>
    </source>
</evidence>
<evidence type="ECO:0000256" key="9">
    <source>
        <dbReference type="ARBA" id="ARBA00023224"/>
    </source>
</evidence>
<gene>
    <name evidence="12" type="primary">GNRR2_0</name>
    <name evidence="12" type="ORF">CEXT_363681</name>
</gene>
<dbReference type="PROSITE" id="PS50262">
    <property type="entry name" value="G_PROTEIN_RECEP_F1_2"/>
    <property type="match status" value="1"/>
</dbReference>
<dbReference type="InterPro" id="IPR017452">
    <property type="entry name" value="GPCR_Rhodpsn_7TM"/>
</dbReference>
<evidence type="ECO:0000256" key="3">
    <source>
        <dbReference type="ARBA" id="ARBA00022475"/>
    </source>
</evidence>